<feature type="compositionally biased region" description="Basic and acidic residues" evidence="6">
    <location>
        <begin position="517"/>
        <end position="528"/>
    </location>
</feature>
<feature type="region of interest" description="Disordered" evidence="6">
    <location>
        <begin position="731"/>
        <end position="804"/>
    </location>
</feature>
<organism evidence="8 9">
    <name type="scientific">Oidiodendron maius (strain Zn)</name>
    <dbReference type="NCBI Taxonomy" id="913774"/>
    <lineage>
        <taxon>Eukaryota</taxon>
        <taxon>Fungi</taxon>
        <taxon>Dikarya</taxon>
        <taxon>Ascomycota</taxon>
        <taxon>Pezizomycotina</taxon>
        <taxon>Leotiomycetes</taxon>
        <taxon>Leotiomycetes incertae sedis</taxon>
        <taxon>Myxotrichaceae</taxon>
        <taxon>Oidiodendron</taxon>
    </lineage>
</organism>
<dbReference type="InParanoid" id="A0A0C3HGV8"/>
<dbReference type="InterPro" id="IPR032429">
    <property type="entry name" value="Nibrin_BRCT2"/>
</dbReference>
<comment type="similarity">
    <text evidence="5">Belongs to the Nibrin family.</text>
</comment>
<evidence type="ECO:0000313" key="8">
    <source>
        <dbReference type="EMBL" id="KIN02355.1"/>
    </source>
</evidence>
<feature type="compositionally biased region" description="Polar residues" evidence="6">
    <location>
        <begin position="740"/>
        <end position="755"/>
    </location>
</feature>
<dbReference type="GO" id="GO:0003684">
    <property type="term" value="F:damaged DNA binding"/>
    <property type="evidence" value="ECO:0007669"/>
    <property type="project" value="TreeGrafter"/>
</dbReference>
<dbReference type="OrthoDB" id="552194at2759"/>
<gene>
    <name evidence="8" type="ORF">OIDMADRAFT_53864</name>
</gene>
<dbReference type="PANTHER" id="PTHR12162:SF0">
    <property type="entry name" value="NIBRIN"/>
    <property type="match status" value="1"/>
</dbReference>
<dbReference type="SUPFAM" id="SSF49879">
    <property type="entry name" value="SMAD/FHA domain"/>
    <property type="match status" value="1"/>
</dbReference>
<protein>
    <recommendedName>
        <fullName evidence="7">FHA domain-containing protein</fullName>
    </recommendedName>
</protein>
<dbReference type="Pfam" id="PF16508">
    <property type="entry name" value="NIBRIN_BRCT_II"/>
    <property type="match status" value="1"/>
</dbReference>
<keyword evidence="9" id="KW-1185">Reference proteome</keyword>
<feature type="compositionally biased region" description="Basic and acidic residues" evidence="6">
    <location>
        <begin position="609"/>
        <end position="619"/>
    </location>
</feature>
<reference evidence="9" key="2">
    <citation type="submission" date="2015-01" db="EMBL/GenBank/DDBJ databases">
        <title>Evolutionary Origins and Diversification of the Mycorrhizal Mutualists.</title>
        <authorList>
            <consortium name="DOE Joint Genome Institute"/>
            <consortium name="Mycorrhizal Genomics Consortium"/>
            <person name="Kohler A."/>
            <person name="Kuo A."/>
            <person name="Nagy L.G."/>
            <person name="Floudas D."/>
            <person name="Copeland A."/>
            <person name="Barry K.W."/>
            <person name="Cichocki N."/>
            <person name="Veneault-Fourrey C."/>
            <person name="LaButti K."/>
            <person name="Lindquist E.A."/>
            <person name="Lipzen A."/>
            <person name="Lundell T."/>
            <person name="Morin E."/>
            <person name="Murat C."/>
            <person name="Riley R."/>
            <person name="Ohm R."/>
            <person name="Sun H."/>
            <person name="Tunlid A."/>
            <person name="Henrissat B."/>
            <person name="Grigoriev I.V."/>
            <person name="Hibbett D.S."/>
            <person name="Martin F."/>
        </authorList>
    </citation>
    <scope>NUCLEOTIDE SEQUENCE [LARGE SCALE GENOMIC DNA]</scope>
    <source>
        <strain evidence="9">Zn</strain>
    </source>
</reference>
<reference evidence="8 9" key="1">
    <citation type="submission" date="2014-04" db="EMBL/GenBank/DDBJ databases">
        <authorList>
            <consortium name="DOE Joint Genome Institute"/>
            <person name="Kuo A."/>
            <person name="Martino E."/>
            <person name="Perotto S."/>
            <person name="Kohler A."/>
            <person name="Nagy L.G."/>
            <person name="Floudas D."/>
            <person name="Copeland A."/>
            <person name="Barry K.W."/>
            <person name="Cichocki N."/>
            <person name="Veneault-Fourrey C."/>
            <person name="LaButti K."/>
            <person name="Lindquist E.A."/>
            <person name="Lipzen A."/>
            <person name="Lundell T."/>
            <person name="Morin E."/>
            <person name="Murat C."/>
            <person name="Sun H."/>
            <person name="Tunlid A."/>
            <person name="Henrissat B."/>
            <person name="Grigoriev I.V."/>
            <person name="Hibbett D.S."/>
            <person name="Martin F."/>
            <person name="Nordberg H.P."/>
            <person name="Cantor M.N."/>
            <person name="Hua S.X."/>
        </authorList>
    </citation>
    <scope>NUCLEOTIDE SEQUENCE [LARGE SCALE GENOMIC DNA]</scope>
    <source>
        <strain evidence="8 9">Zn</strain>
    </source>
</reference>
<feature type="compositionally biased region" description="Basic and acidic residues" evidence="6">
    <location>
        <begin position="227"/>
        <end position="239"/>
    </location>
</feature>
<comment type="subcellular location">
    <subcellularLocation>
        <location evidence="1">Nucleus</location>
    </subcellularLocation>
</comment>
<dbReference type="Pfam" id="PF00498">
    <property type="entry name" value="FHA"/>
    <property type="match status" value="1"/>
</dbReference>
<accession>A0A0C3HGV8</accession>
<feature type="compositionally biased region" description="Basic residues" evidence="6">
    <location>
        <begin position="774"/>
        <end position="783"/>
    </location>
</feature>
<dbReference type="AlphaFoldDB" id="A0A0C3HGV8"/>
<feature type="region of interest" description="Disordered" evidence="6">
    <location>
        <begin position="220"/>
        <end position="239"/>
    </location>
</feature>
<evidence type="ECO:0000256" key="6">
    <source>
        <dbReference type="SAM" id="MobiDB-lite"/>
    </source>
</evidence>
<feature type="region of interest" description="Disordered" evidence="6">
    <location>
        <begin position="365"/>
        <end position="551"/>
    </location>
</feature>
<dbReference type="InterPro" id="IPR000253">
    <property type="entry name" value="FHA_dom"/>
</dbReference>
<dbReference type="SMART" id="SM00240">
    <property type="entry name" value="FHA"/>
    <property type="match status" value="1"/>
</dbReference>
<dbReference type="InterPro" id="IPR008984">
    <property type="entry name" value="SMAD_FHA_dom_sf"/>
</dbReference>
<sequence length="804" mass="90259">MWVLEAEGEVLQGRRIWLRPGKKFLFGRTSAEAGQFALSDRTVSRRHLTVDVGEVGAKDCANIRTRSRITLEDLSTKHGTRVNDEQIRGKSIVLSQDQNVIIVGKCEDKLRFVWVPVTLTFSFGLKEAKADPFTALYDILGPLDIKILVEYQRGVTTHVVAKRRNTPKGLQALIDGKYIVHNDAFVNAIVAATTPVPSSEEGLEAKSSLEDDWNANFPNPLNYLPPRGEEPTERGDDAYAPSVDRRDVFEGYTFIFYERRQFDTLLAPINDGSGKAFFREVIPGEAEVSDFVRYVKDVAGEKGLGEFEDGSEGKGVVVVRFNPVKGAGIEWFANFNRDVALSLDHRLIEQNEFLDAILGNDASGLRRPLELEPPGTMDHPASGETVTSHTLQSSQPLPEPTPTPAEASQPEPVRRGRSRRTAASRFKGFDDDDDDPPINLNSIPEAPAIDQPVVEESQGLFVSQDPEMDIVQDEPEPRARTRSGRKRAVPPVEYEEEEENFMDQLAPAAAALKRRRMAEQTERRRRGEATPPVETIGETPEPDSQSKPVKKEIDVLELARTQREKAEELARKEREALQESLNGMDIQAIRNLAIIEEIEISRPPPPQRASREDESDRWDDKWNGRKNFKKFRRRGEAVDRTRDFHRVIVPLEEVKKKDFGIGDDYWLETDYQRRKKREKGQDAQGAFSPQSQPRAKTGSSTRAAEILADELQMLEEVDAGDLISSEVEIVELPPEPVAASRSQKSQRAVPGTSQKGLVANNKRPAATSLAKPAPAKKARQAAIRRKDESDDSDDEHRFRFRSRK</sequence>
<dbReference type="InterPro" id="IPR040227">
    <property type="entry name" value="Nibrin-rel"/>
</dbReference>
<dbReference type="EMBL" id="KN832875">
    <property type="protein sequence ID" value="KIN02355.1"/>
    <property type="molecule type" value="Genomic_DNA"/>
</dbReference>
<feature type="compositionally biased region" description="Polar residues" evidence="6">
    <location>
        <begin position="687"/>
        <end position="702"/>
    </location>
</feature>
<feature type="compositionally biased region" description="Low complexity" evidence="6">
    <location>
        <begin position="764"/>
        <end position="773"/>
    </location>
</feature>
<dbReference type="STRING" id="913774.A0A0C3HGV8"/>
<feature type="region of interest" description="Disordered" evidence="6">
    <location>
        <begin position="674"/>
        <end position="704"/>
    </location>
</feature>
<evidence type="ECO:0000256" key="4">
    <source>
        <dbReference type="ARBA" id="ARBA00023242"/>
    </source>
</evidence>
<evidence type="ECO:0000256" key="1">
    <source>
        <dbReference type="ARBA" id="ARBA00004123"/>
    </source>
</evidence>
<evidence type="ECO:0000256" key="2">
    <source>
        <dbReference type="ARBA" id="ARBA00022763"/>
    </source>
</evidence>
<keyword evidence="4" id="KW-0539">Nucleus</keyword>
<dbReference type="GO" id="GO:0030870">
    <property type="term" value="C:Mre11 complex"/>
    <property type="evidence" value="ECO:0007669"/>
    <property type="project" value="InterPro"/>
</dbReference>
<evidence type="ECO:0000259" key="7">
    <source>
        <dbReference type="PROSITE" id="PS50006"/>
    </source>
</evidence>
<evidence type="ECO:0000256" key="3">
    <source>
        <dbReference type="ARBA" id="ARBA00023204"/>
    </source>
</evidence>
<evidence type="ECO:0000256" key="5">
    <source>
        <dbReference type="ARBA" id="ARBA00044757"/>
    </source>
</evidence>
<dbReference type="GO" id="GO:0000724">
    <property type="term" value="P:double-strand break repair via homologous recombination"/>
    <property type="evidence" value="ECO:0007669"/>
    <property type="project" value="TreeGrafter"/>
</dbReference>
<feature type="domain" description="FHA" evidence="7">
    <location>
        <begin position="24"/>
        <end position="87"/>
    </location>
</feature>
<dbReference type="Gene3D" id="2.60.200.20">
    <property type="match status" value="1"/>
</dbReference>
<dbReference type="GO" id="GO:0007095">
    <property type="term" value="P:mitotic G2 DNA damage checkpoint signaling"/>
    <property type="evidence" value="ECO:0007669"/>
    <property type="project" value="InterPro"/>
</dbReference>
<dbReference type="Proteomes" id="UP000054321">
    <property type="component" value="Unassembled WGS sequence"/>
</dbReference>
<keyword evidence="3" id="KW-0234">DNA repair</keyword>
<dbReference type="HOGENOM" id="CLU_007951_0_0_1"/>
<evidence type="ECO:0000313" key="9">
    <source>
        <dbReference type="Proteomes" id="UP000054321"/>
    </source>
</evidence>
<keyword evidence="2" id="KW-0227">DNA damage</keyword>
<name>A0A0C3HGV8_OIDMZ</name>
<dbReference type="PANTHER" id="PTHR12162">
    <property type="entry name" value="NIBRIN-RELATED"/>
    <property type="match status" value="1"/>
</dbReference>
<dbReference type="PROSITE" id="PS50006">
    <property type="entry name" value="FHA_DOMAIN"/>
    <property type="match status" value="1"/>
</dbReference>
<proteinExistence type="inferred from homology"/>
<feature type="region of interest" description="Disordered" evidence="6">
    <location>
        <begin position="599"/>
        <end position="619"/>
    </location>
</feature>